<dbReference type="STRING" id="1795832.A7Q00_02315"/>
<gene>
    <name evidence="1" type="ORF">A7Q00_02315</name>
</gene>
<reference evidence="2" key="1">
    <citation type="submission" date="2016-05" db="EMBL/GenBank/DDBJ databases">
        <title>Draft genome of Corynebacterium afermentans subsp. afermentans LCDC 88199T.</title>
        <authorList>
            <person name="Bernier A.-M."/>
            <person name="Bernard K."/>
        </authorList>
    </citation>
    <scope>NUCLEOTIDE SEQUENCE [LARGE SCALE GENOMIC DNA]</scope>
    <source>
        <strain evidence="2">NML130454</strain>
    </source>
</reference>
<keyword evidence="2" id="KW-1185">Reference proteome</keyword>
<dbReference type="RefSeq" id="WP_064089041.1">
    <property type="nucleotide sequence ID" value="NZ_LXSQ01000007.1"/>
</dbReference>
<proteinExistence type="predicted"/>
<accession>A0A1B6W0D4</accession>
<comment type="caution">
    <text evidence="1">The sequence shown here is derived from an EMBL/GenBank/DDBJ whole genome shotgun (WGS) entry which is preliminary data.</text>
</comment>
<evidence type="ECO:0000313" key="1">
    <source>
        <dbReference type="EMBL" id="OAM44077.1"/>
    </source>
</evidence>
<dbReference type="AlphaFoldDB" id="A0A1B6W0D4"/>
<dbReference type="EMBL" id="LXSQ01000007">
    <property type="protein sequence ID" value="OAM44077.1"/>
    <property type="molecule type" value="Genomic_DNA"/>
</dbReference>
<dbReference type="Proteomes" id="UP000077726">
    <property type="component" value="Unassembled WGS sequence"/>
</dbReference>
<sequence length="88" mass="9286">MKAGRSILSQSKLRAGLIRMTTAHNKNHSEQIKAMVAGGGNGQSEPALTDDAGKALLGTLLTELTKQTGGVVLEDIRDRMPNEPIAFG</sequence>
<name>A0A1B6W0D4_9NEIS</name>
<organism evidence="1 2">
    <name type="scientific">Eikenella halliae</name>
    <dbReference type="NCBI Taxonomy" id="1795832"/>
    <lineage>
        <taxon>Bacteria</taxon>
        <taxon>Pseudomonadati</taxon>
        <taxon>Pseudomonadota</taxon>
        <taxon>Betaproteobacteria</taxon>
        <taxon>Neisseriales</taxon>
        <taxon>Neisseriaceae</taxon>
        <taxon>Eikenella</taxon>
    </lineage>
</organism>
<evidence type="ECO:0000313" key="2">
    <source>
        <dbReference type="Proteomes" id="UP000077726"/>
    </source>
</evidence>
<protein>
    <submittedName>
        <fullName evidence="1">Uncharacterized protein</fullName>
    </submittedName>
</protein>